<proteinExistence type="predicted"/>
<dbReference type="KEGG" id="gaz:Pan241w_16460"/>
<dbReference type="EMBL" id="CP036269">
    <property type="protein sequence ID" value="QDT41583.1"/>
    <property type="molecule type" value="Genomic_DNA"/>
</dbReference>
<feature type="chain" id="PRO_5021754847" evidence="1">
    <location>
        <begin position="26"/>
        <end position="121"/>
    </location>
</feature>
<dbReference type="PROSITE" id="PS51257">
    <property type="entry name" value="PROKAR_LIPOPROTEIN"/>
    <property type="match status" value="1"/>
</dbReference>
<keyword evidence="1" id="KW-0732">Signal</keyword>
<dbReference type="Proteomes" id="UP000317171">
    <property type="component" value="Chromosome"/>
</dbReference>
<organism evidence="2 3">
    <name type="scientific">Gimesia alba</name>
    <dbReference type="NCBI Taxonomy" id="2527973"/>
    <lineage>
        <taxon>Bacteria</taxon>
        <taxon>Pseudomonadati</taxon>
        <taxon>Planctomycetota</taxon>
        <taxon>Planctomycetia</taxon>
        <taxon>Planctomycetales</taxon>
        <taxon>Planctomycetaceae</taxon>
        <taxon>Gimesia</taxon>
    </lineage>
</organism>
<dbReference type="OrthoDB" id="290290at2"/>
<gene>
    <name evidence="2" type="ORF">Pan241w_16460</name>
</gene>
<evidence type="ECO:0000313" key="3">
    <source>
        <dbReference type="Proteomes" id="UP000317171"/>
    </source>
</evidence>
<name>A0A517RCL1_9PLAN</name>
<keyword evidence="3" id="KW-1185">Reference proteome</keyword>
<sequence precursor="true">MNSKIGFGKQLLCCFTVILMTAVLAACGGREAPPQSEHTRNEVAQKSVEEFVASAKKSPKEAAQNLSVLMESLEAYASEFQGPYIQLRDTAKELQSLYQSSAAKDKIEAQLDTLKQQAESL</sequence>
<protein>
    <submittedName>
        <fullName evidence="2">Uncharacterized protein</fullName>
    </submittedName>
</protein>
<dbReference type="AlphaFoldDB" id="A0A517RCL1"/>
<dbReference type="RefSeq" id="WP_145213410.1">
    <property type="nucleotide sequence ID" value="NZ_CP036269.1"/>
</dbReference>
<accession>A0A517RCL1</accession>
<reference evidence="2 3" key="1">
    <citation type="submission" date="2019-02" db="EMBL/GenBank/DDBJ databases">
        <title>Deep-cultivation of Planctomycetes and their phenomic and genomic characterization uncovers novel biology.</title>
        <authorList>
            <person name="Wiegand S."/>
            <person name="Jogler M."/>
            <person name="Boedeker C."/>
            <person name="Pinto D."/>
            <person name="Vollmers J."/>
            <person name="Rivas-Marin E."/>
            <person name="Kohn T."/>
            <person name="Peeters S.H."/>
            <person name="Heuer A."/>
            <person name="Rast P."/>
            <person name="Oberbeckmann S."/>
            <person name="Bunk B."/>
            <person name="Jeske O."/>
            <person name="Meyerdierks A."/>
            <person name="Storesund J.E."/>
            <person name="Kallscheuer N."/>
            <person name="Luecker S."/>
            <person name="Lage O.M."/>
            <person name="Pohl T."/>
            <person name="Merkel B.J."/>
            <person name="Hornburger P."/>
            <person name="Mueller R.-W."/>
            <person name="Bruemmer F."/>
            <person name="Labrenz M."/>
            <person name="Spormann A.M."/>
            <person name="Op den Camp H."/>
            <person name="Overmann J."/>
            <person name="Amann R."/>
            <person name="Jetten M.S.M."/>
            <person name="Mascher T."/>
            <person name="Medema M.H."/>
            <person name="Devos D.P."/>
            <person name="Kaster A.-K."/>
            <person name="Ovreas L."/>
            <person name="Rohde M."/>
            <person name="Galperin M.Y."/>
            <person name="Jogler C."/>
        </authorList>
    </citation>
    <scope>NUCLEOTIDE SEQUENCE [LARGE SCALE GENOMIC DNA]</scope>
    <source>
        <strain evidence="2 3">Pan241w</strain>
    </source>
</reference>
<feature type="signal peptide" evidence="1">
    <location>
        <begin position="1"/>
        <end position="25"/>
    </location>
</feature>
<evidence type="ECO:0000256" key="1">
    <source>
        <dbReference type="SAM" id="SignalP"/>
    </source>
</evidence>
<evidence type="ECO:0000313" key="2">
    <source>
        <dbReference type="EMBL" id="QDT41583.1"/>
    </source>
</evidence>